<sequence length="325" mass="35599">MSNFLKVKNLDVKFSTARGLLHAVKDVSFELNSGESLGIVGESGSGKTVLSRATMGLLTMSTAKKSGSVKLEDVELTELTREELRSKWGTEMAIIFQDPMTALNPVRRIGAQISEGPRVRMGLSKAEAKKHAIELLTLVQIPEPEKAMKKFPSQLSGGMRQRVMIAIALACSPKILFADEPTTALDVTVQAQILSLLTSLRKKLNMAMVLVTHDLGVVAGHTDKIAVMYAGEIVEFAKTEDLFRNVRMPYTEALINSIPRITTKSGTRLPVIDGRLPDPTIPLVGCGFAPRCKYATDKCRTEHPDLVDAGNGHMYRCFFPLKVMN</sequence>
<dbReference type="Pfam" id="PF08352">
    <property type="entry name" value="oligo_HPY"/>
    <property type="match status" value="1"/>
</dbReference>
<dbReference type="NCBIfam" id="TIGR01727">
    <property type="entry name" value="oligo_HPY"/>
    <property type="match status" value="1"/>
</dbReference>
<dbReference type="InterPro" id="IPR027417">
    <property type="entry name" value="P-loop_NTPase"/>
</dbReference>
<dbReference type="InterPro" id="IPR013563">
    <property type="entry name" value="Oligopep_ABC_C"/>
</dbReference>
<evidence type="ECO:0000256" key="4">
    <source>
        <dbReference type="ARBA" id="ARBA00022741"/>
    </source>
</evidence>
<dbReference type="Gene3D" id="3.40.50.300">
    <property type="entry name" value="P-loop containing nucleotide triphosphate hydrolases"/>
    <property type="match status" value="1"/>
</dbReference>
<keyword evidence="6" id="KW-0472">Membrane</keyword>
<dbReference type="GO" id="GO:0016887">
    <property type="term" value="F:ATP hydrolysis activity"/>
    <property type="evidence" value="ECO:0007669"/>
    <property type="project" value="InterPro"/>
</dbReference>
<proteinExistence type="predicted"/>
<reference evidence="9" key="1">
    <citation type="submission" date="2020-05" db="EMBL/GenBank/DDBJ databases">
        <authorList>
            <person name="Chiriac C."/>
            <person name="Salcher M."/>
            <person name="Ghai R."/>
            <person name="Kavagutti S V."/>
        </authorList>
    </citation>
    <scope>NUCLEOTIDE SEQUENCE</scope>
</reference>
<dbReference type="PROSITE" id="PS50893">
    <property type="entry name" value="ABC_TRANSPORTER_2"/>
    <property type="match status" value="1"/>
</dbReference>
<dbReference type="Pfam" id="PF00005">
    <property type="entry name" value="ABC_tran"/>
    <property type="match status" value="1"/>
</dbReference>
<comment type="subcellular location">
    <subcellularLocation>
        <location evidence="1">Cell membrane</location>
        <topology evidence="1">Peripheral membrane protein</topology>
    </subcellularLocation>
</comment>
<gene>
    <name evidence="8" type="ORF">UFOPK3573_00299</name>
    <name evidence="9" type="ORF">UFOPK3879_00334</name>
</gene>
<feature type="domain" description="ABC transporter" evidence="7">
    <location>
        <begin position="7"/>
        <end position="255"/>
    </location>
</feature>
<protein>
    <submittedName>
        <fullName evidence="9">Unannotated protein</fullName>
    </submittedName>
</protein>
<dbReference type="PROSITE" id="PS00211">
    <property type="entry name" value="ABC_TRANSPORTER_1"/>
    <property type="match status" value="1"/>
</dbReference>
<dbReference type="GO" id="GO:0005524">
    <property type="term" value="F:ATP binding"/>
    <property type="evidence" value="ECO:0007669"/>
    <property type="project" value="UniProtKB-KW"/>
</dbReference>
<dbReference type="GO" id="GO:0015833">
    <property type="term" value="P:peptide transport"/>
    <property type="evidence" value="ECO:0007669"/>
    <property type="project" value="InterPro"/>
</dbReference>
<keyword evidence="3" id="KW-1003">Cell membrane</keyword>
<accession>A0A6J7KRI1</accession>
<evidence type="ECO:0000256" key="6">
    <source>
        <dbReference type="ARBA" id="ARBA00023136"/>
    </source>
</evidence>
<dbReference type="GO" id="GO:0005886">
    <property type="term" value="C:plasma membrane"/>
    <property type="evidence" value="ECO:0007669"/>
    <property type="project" value="UniProtKB-SubCell"/>
</dbReference>
<dbReference type="CDD" id="cd03257">
    <property type="entry name" value="ABC_NikE_OppD_transporters"/>
    <property type="match status" value="1"/>
</dbReference>
<dbReference type="FunFam" id="3.40.50.300:FF:000016">
    <property type="entry name" value="Oligopeptide ABC transporter ATP-binding component"/>
    <property type="match status" value="1"/>
</dbReference>
<dbReference type="InterPro" id="IPR003593">
    <property type="entry name" value="AAA+_ATPase"/>
</dbReference>
<evidence type="ECO:0000256" key="2">
    <source>
        <dbReference type="ARBA" id="ARBA00022448"/>
    </source>
</evidence>
<dbReference type="EMBL" id="CAFBMJ010000012">
    <property type="protein sequence ID" value="CAB4894242.1"/>
    <property type="molecule type" value="Genomic_DNA"/>
</dbReference>
<dbReference type="InterPro" id="IPR003439">
    <property type="entry name" value="ABC_transporter-like_ATP-bd"/>
</dbReference>
<evidence type="ECO:0000313" key="9">
    <source>
        <dbReference type="EMBL" id="CAB4957059.1"/>
    </source>
</evidence>
<name>A0A6J7KRI1_9ZZZZ</name>
<dbReference type="PANTHER" id="PTHR43297">
    <property type="entry name" value="OLIGOPEPTIDE TRANSPORT ATP-BINDING PROTEIN APPD"/>
    <property type="match status" value="1"/>
</dbReference>
<evidence type="ECO:0000256" key="3">
    <source>
        <dbReference type="ARBA" id="ARBA00022475"/>
    </source>
</evidence>
<dbReference type="EMBL" id="CAFBNR010000010">
    <property type="protein sequence ID" value="CAB4957059.1"/>
    <property type="molecule type" value="Genomic_DNA"/>
</dbReference>
<keyword evidence="5" id="KW-0067">ATP-binding</keyword>
<dbReference type="AlphaFoldDB" id="A0A6J7KRI1"/>
<keyword evidence="2" id="KW-0813">Transport</keyword>
<keyword evidence="4" id="KW-0547">Nucleotide-binding</keyword>
<dbReference type="SUPFAM" id="SSF52540">
    <property type="entry name" value="P-loop containing nucleoside triphosphate hydrolases"/>
    <property type="match status" value="1"/>
</dbReference>
<dbReference type="SMART" id="SM00382">
    <property type="entry name" value="AAA"/>
    <property type="match status" value="1"/>
</dbReference>
<evidence type="ECO:0000256" key="5">
    <source>
        <dbReference type="ARBA" id="ARBA00022840"/>
    </source>
</evidence>
<dbReference type="InterPro" id="IPR050388">
    <property type="entry name" value="ABC_Ni/Peptide_Import"/>
</dbReference>
<evidence type="ECO:0000313" key="8">
    <source>
        <dbReference type="EMBL" id="CAB4894242.1"/>
    </source>
</evidence>
<evidence type="ECO:0000259" key="7">
    <source>
        <dbReference type="PROSITE" id="PS50893"/>
    </source>
</evidence>
<organism evidence="9">
    <name type="scientific">freshwater metagenome</name>
    <dbReference type="NCBI Taxonomy" id="449393"/>
    <lineage>
        <taxon>unclassified sequences</taxon>
        <taxon>metagenomes</taxon>
        <taxon>ecological metagenomes</taxon>
    </lineage>
</organism>
<dbReference type="PANTHER" id="PTHR43297:SF2">
    <property type="entry name" value="DIPEPTIDE TRANSPORT ATP-BINDING PROTEIN DPPD"/>
    <property type="match status" value="1"/>
</dbReference>
<dbReference type="InterPro" id="IPR017871">
    <property type="entry name" value="ABC_transporter-like_CS"/>
</dbReference>
<evidence type="ECO:0000256" key="1">
    <source>
        <dbReference type="ARBA" id="ARBA00004202"/>
    </source>
</evidence>